<evidence type="ECO:0000313" key="2">
    <source>
        <dbReference type="Proteomes" id="UP000070383"/>
    </source>
</evidence>
<organism evidence="1 2">
    <name type="scientific">Anaerococcus tetradius</name>
    <dbReference type="NCBI Taxonomy" id="33036"/>
    <lineage>
        <taxon>Bacteria</taxon>
        <taxon>Bacillati</taxon>
        <taxon>Bacillota</taxon>
        <taxon>Tissierellia</taxon>
        <taxon>Tissierellales</taxon>
        <taxon>Peptoniphilaceae</taxon>
        <taxon>Anaerococcus</taxon>
    </lineage>
</organism>
<evidence type="ECO:0000313" key="1">
    <source>
        <dbReference type="EMBL" id="KWZ78522.1"/>
    </source>
</evidence>
<name>A0A133KG19_9FIRM</name>
<dbReference type="RefSeq" id="WP_004836258.1">
    <property type="nucleotide sequence ID" value="NZ_CAMPNK010000020.1"/>
</dbReference>
<dbReference type="EMBL" id="LRPM01000024">
    <property type="protein sequence ID" value="KWZ78522.1"/>
    <property type="molecule type" value="Genomic_DNA"/>
</dbReference>
<dbReference type="PATRIC" id="fig|33036.3.peg.721"/>
<comment type="caution">
    <text evidence="1">The sequence shown here is derived from an EMBL/GenBank/DDBJ whole genome shotgun (WGS) entry which is preliminary data.</text>
</comment>
<sequence length="72" mass="8273">MKFLIRPDDDNEAKKCWSYHCGVVCYEQSVCLPLASDYCGEDVNSDIKPEKIIKKHRITKGCRPGLMGYFPM</sequence>
<dbReference type="Proteomes" id="UP000070383">
    <property type="component" value="Unassembled WGS sequence"/>
</dbReference>
<accession>A0A133KG19</accession>
<dbReference type="AlphaFoldDB" id="A0A133KG19"/>
<proteinExistence type="predicted"/>
<dbReference type="STRING" id="33036.HMPREF3200_00725"/>
<protein>
    <submittedName>
        <fullName evidence="1">Uncharacterized protein</fullName>
    </submittedName>
</protein>
<reference evidence="2" key="1">
    <citation type="submission" date="2016-01" db="EMBL/GenBank/DDBJ databases">
        <authorList>
            <person name="Mitreva M."/>
            <person name="Pepin K.H."/>
            <person name="Mihindukulasuriya K.A."/>
            <person name="Fulton R."/>
            <person name="Fronick C."/>
            <person name="O'Laughlin M."/>
            <person name="Miner T."/>
            <person name="Herter B."/>
            <person name="Rosa B.A."/>
            <person name="Cordes M."/>
            <person name="Tomlinson C."/>
            <person name="Wollam A."/>
            <person name="Palsikar V.B."/>
            <person name="Mardis E.R."/>
            <person name="Wilson R.K."/>
        </authorList>
    </citation>
    <scope>NUCLEOTIDE SEQUENCE [LARGE SCALE GENOMIC DNA]</scope>
    <source>
        <strain evidence="2">MJR8151</strain>
    </source>
</reference>
<gene>
    <name evidence="1" type="ORF">HMPREF3200_00725</name>
</gene>
<keyword evidence="2" id="KW-1185">Reference proteome</keyword>